<protein>
    <submittedName>
        <fullName evidence="3">Penicillin-binding protein 2</fullName>
    </submittedName>
</protein>
<dbReference type="PANTHER" id="PTHR30627">
    <property type="entry name" value="PEPTIDOGLYCAN D,D-TRANSPEPTIDASE"/>
    <property type="match status" value="1"/>
</dbReference>
<dbReference type="InterPro" id="IPR036138">
    <property type="entry name" value="PBP_dimer_sf"/>
</dbReference>
<dbReference type="OrthoDB" id="2985542at2"/>
<keyword evidence="4" id="KW-1185">Reference proteome</keyword>
<keyword evidence="1" id="KW-0812">Transmembrane</keyword>
<evidence type="ECO:0000259" key="2">
    <source>
        <dbReference type="Pfam" id="PF00905"/>
    </source>
</evidence>
<evidence type="ECO:0000313" key="4">
    <source>
        <dbReference type="Proteomes" id="UP000190285"/>
    </source>
</evidence>
<reference evidence="3 4" key="1">
    <citation type="submission" date="2017-02" db="EMBL/GenBank/DDBJ databases">
        <authorList>
            <person name="Peterson S.W."/>
        </authorList>
    </citation>
    <scope>NUCLEOTIDE SEQUENCE [LARGE SCALE GENOMIC DNA]</scope>
    <source>
        <strain evidence="3 4">M1</strain>
    </source>
</reference>
<accession>A0A1T5L0M9</accession>
<organism evidence="3 4">
    <name type="scientific">Maledivibacter halophilus</name>
    <dbReference type="NCBI Taxonomy" id="36842"/>
    <lineage>
        <taxon>Bacteria</taxon>
        <taxon>Bacillati</taxon>
        <taxon>Bacillota</taxon>
        <taxon>Clostridia</taxon>
        <taxon>Peptostreptococcales</taxon>
        <taxon>Caminicellaceae</taxon>
        <taxon>Maledivibacter</taxon>
    </lineage>
</organism>
<evidence type="ECO:0000313" key="3">
    <source>
        <dbReference type="EMBL" id="SKC69586.1"/>
    </source>
</evidence>
<dbReference type="InterPro" id="IPR050515">
    <property type="entry name" value="Beta-lactam/transpept"/>
</dbReference>
<dbReference type="InterPro" id="IPR001460">
    <property type="entry name" value="PCN-bd_Tpept"/>
</dbReference>
<name>A0A1T5L0M9_9FIRM</name>
<dbReference type="Pfam" id="PF00905">
    <property type="entry name" value="Transpeptidase"/>
    <property type="match status" value="1"/>
</dbReference>
<dbReference type="GO" id="GO:0005886">
    <property type="term" value="C:plasma membrane"/>
    <property type="evidence" value="ECO:0007669"/>
    <property type="project" value="TreeGrafter"/>
</dbReference>
<dbReference type="SUPFAM" id="SSF56601">
    <property type="entry name" value="beta-lactamase/transpeptidase-like"/>
    <property type="match status" value="1"/>
</dbReference>
<dbReference type="Gene3D" id="3.90.1310.10">
    <property type="entry name" value="Penicillin-binding protein 2a (Domain 2)"/>
    <property type="match status" value="1"/>
</dbReference>
<dbReference type="Gene3D" id="3.40.710.10">
    <property type="entry name" value="DD-peptidase/beta-lactamase superfamily"/>
    <property type="match status" value="1"/>
</dbReference>
<dbReference type="AlphaFoldDB" id="A0A1T5L0M9"/>
<sequence>MDKNEKENVSTRKNKYTCVRKKRIFTIFITVSFVLCLLIVRLFYIQIIKGQDYSKRAFEQWFKVIETIADRGRIYDRNRKLLTNMTKKKYLILEPGISLDSHSIDVIQELTNIGKNEIIGIMSKGNRVELPIENYNEELIMEILRNKGAASVERFERYDEKGLASHVVGYINKSKNTGVSGLEKSFNKELGENREKRVGAILDAQNRIIPGFGYIVMEEKEKLKKNIITTLDIDIQKICEDELDKNKYLGSIVVLDSKSGKILAMTSRPNYNQNDVGAHLNSNEKELFNKAVQISYPPGSVFKVVVTAALLENDVIDLNDKLVCNGYEMLGVNMIKCNSYERGGHGELTFEDAFSLSCNSAFIQATQTLGGEKLLETAKKFGIGEKTGIMLKEETKGILPSDDYVKGPGIGNIAIGQGTVQVTPLQVARFTNVIANDGIDVGVRLVDRLVDDNNKTLIDYDNRKIERVISSDTSNKIKRMMKKVVESGTGKRANIKGVESYGKTGSAEAVGKNGETVHAWFTGFFLGEKSEYVVTIIVEDKGSGGRIATPLFKDIAERMLDMGM</sequence>
<feature type="domain" description="Penicillin-binding protein transpeptidase" evidence="2">
    <location>
        <begin position="250"/>
        <end position="556"/>
    </location>
</feature>
<proteinExistence type="predicted"/>
<evidence type="ECO:0000256" key="1">
    <source>
        <dbReference type="SAM" id="Phobius"/>
    </source>
</evidence>
<dbReference type="RefSeq" id="WP_079491743.1">
    <property type="nucleotide sequence ID" value="NZ_FUZT01000005.1"/>
</dbReference>
<dbReference type="Proteomes" id="UP000190285">
    <property type="component" value="Unassembled WGS sequence"/>
</dbReference>
<keyword evidence="1" id="KW-0472">Membrane</keyword>
<feature type="transmembrane region" description="Helical" evidence="1">
    <location>
        <begin position="24"/>
        <end position="44"/>
    </location>
</feature>
<dbReference type="EMBL" id="FUZT01000005">
    <property type="protein sequence ID" value="SKC69586.1"/>
    <property type="molecule type" value="Genomic_DNA"/>
</dbReference>
<dbReference type="GO" id="GO:0071555">
    <property type="term" value="P:cell wall organization"/>
    <property type="evidence" value="ECO:0007669"/>
    <property type="project" value="TreeGrafter"/>
</dbReference>
<gene>
    <name evidence="3" type="ORF">SAMN02194393_02281</name>
</gene>
<dbReference type="SUPFAM" id="SSF56519">
    <property type="entry name" value="Penicillin binding protein dimerisation domain"/>
    <property type="match status" value="1"/>
</dbReference>
<dbReference type="InterPro" id="IPR012338">
    <property type="entry name" value="Beta-lactam/transpept-like"/>
</dbReference>
<keyword evidence="1" id="KW-1133">Transmembrane helix</keyword>
<dbReference type="GO" id="GO:0008658">
    <property type="term" value="F:penicillin binding"/>
    <property type="evidence" value="ECO:0007669"/>
    <property type="project" value="InterPro"/>
</dbReference>
<dbReference type="STRING" id="36842.SAMN02194393_02281"/>